<dbReference type="AlphaFoldDB" id="F4C6M5"/>
<evidence type="ECO:0000259" key="7">
    <source>
        <dbReference type="Pfam" id="PF14322"/>
    </source>
</evidence>
<feature type="domain" description="SusD-like N-terminal" evidence="7">
    <location>
        <begin position="107"/>
        <end position="226"/>
    </location>
</feature>
<reference evidence="8" key="1">
    <citation type="submission" date="2011-03" db="EMBL/GenBank/DDBJ databases">
        <title>Complete sequence of Sphingobacterium sp. 21.</title>
        <authorList>
            <consortium name="US DOE Joint Genome Institute"/>
            <person name="Lucas S."/>
            <person name="Copeland A."/>
            <person name="Lapidus A."/>
            <person name="Cheng J.-F."/>
            <person name="Goodwin L."/>
            <person name="Pitluck S."/>
            <person name="Davenport K."/>
            <person name="Detter J.C."/>
            <person name="Han C."/>
            <person name="Tapia R."/>
            <person name="Land M."/>
            <person name="Hauser L."/>
            <person name="Kyrpides N."/>
            <person name="Ivanova N."/>
            <person name="Ovchinnikova G."/>
            <person name="Pagani I."/>
            <person name="Siebers A.K."/>
            <person name="Allgaier M."/>
            <person name="Thelen M.P."/>
            <person name="Hugenholtz P."/>
            <person name="Woyke T."/>
        </authorList>
    </citation>
    <scope>NUCLEOTIDE SEQUENCE</scope>
    <source>
        <strain evidence="8">21</strain>
    </source>
</reference>
<dbReference type="eggNOG" id="COG0702">
    <property type="taxonomic scope" value="Bacteria"/>
</dbReference>
<evidence type="ECO:0000256" key="5">
    <source>
        <dbReference type="ARBA" id="ARBA00023237"/>
    </source>
</evidence>
<evidence type="ECO:0000256" key="2">
    <source>
        <dbReference type="ARBA" id="ARBA00006275"/>
    </source>
</evidence>
<dbReference type="PROSITE" id="PS51257">
    <property type="entry name" value="PROKAR_LIPOPROTEIN"/>
    <property type="match status" value="1"/>
</dbReference>
<protein>
    <submittedName>
        <fullName evidence="8">RagB/SusD domain-containing protein</fullName>
    </submittedName>
</protein>
<dbReference type="STRING" id="743722.Sph21_0479"/>
<sequence>MTMKYQLTKYSALLAFLMVGQSCNNILDITPIENNISDSFYSNELEINQAAIGIYARLGRNGTNTDFATDYFLLASEDRSDIRYIGGGETSAQNDQLDLRKNLTTPFSGIVENIFSRLYSLIKEANNLLAHTQEGEYMRYRAEACFLRAYAYSELARAFGPIAIVTAPIENEEALGLPRASLEEVYAQIIQDLQYAAANLDPVYTGDDAGRVGSLAAKALLGEVYMTMAGYPLNDATGYQTAESVFAGIIDQVNQRFAPDYATLFTLENENKYDLFSIQFASGNTGTGSSLPGYITNSAAGGTPFPEWAYATYGQQGQDLRVDSVLVNEMLSNQDKRLFASIDTGYWNSLDQGSRTWVSRNIVTKFLEKDNTNGQIKAWNDYPRNFPIIRPADVILLYAEALIMNNKAAQAKPYIDKVRVRAGLPELTAIPTLEDIKRERKFEFIGEGRRFFDLVRWGAEEAVNTLTAFAKHYHANTNGQLPSRRDLLLPIPQTELNTRDNWQQNEGY</sequence>
<dbReference type="Gene3D" id="1.25.40.390">
    <property type="match status" value="1"/>
</dbReference>
<dbReference type="Pfam" id="PF07980">
    <property type="entry name" value="SusD_RagB"/>
    <property type="match status" value="1"/>
</dbReference>
<keyword evidence="4" id="KW-0472">Membrane</keyword>
<evidence type="ECO:0000256" key="3">
    <source>
        <dbReference type="ARBA" id="ARBA00022729"/>
    </source>
</evidence>
<dbReference type="KEGG" id="shg:Sph21_0479"/>
<dbReference type="GO" id="GO:0009279">
    <property type="term" value="C:cell outer membrane"/>
    <property type="evidence" value="ECO:0007669"/>
    <property type="project" value="UniProtKB-SubCell"/>
</dbReference>
<dbReference type="SUPFAM" id="SSF48452">
    <property type="entry name" value="TPR-like"/>
    <property type="match status" value="1"/>
</dbReference>
<proteinExistence type="inferred from homology"/>
<dbReference type="InterPro" id="IPR012944">
    <property type="entry name" value="SusD_RagB_dom"/>
</dbReference>
<keyword evidence="5" id="KW-0998">Cell outer membrane</keyword>
<dbReference type="InterPro" id="IPR011990">
    <property type="entry name" value="TPR-like_helical_dom_sf"/>
</dbReference>
<feature type="domain" description="RagB/SusD" evidence="6">
    <location>
        <begin position="310"/>
        <end position="508"/>
    </location>
</feature>
<dbReference type="InterPro" id="IPR033985">
    <property type="entry name" value="SusD-like_N"/>
</dbReference>
<gene>
    <name evidence="8" type="ordered locus">Sph21_0479</name>
</gene>
<evidence type="ECO:0000313" key="8">
    <source>
        <dbReference type="EMBL" id="ADZ77061.1"/>
    </source>
</evidence>
<keyword evidence="3" id="KW-0732">Signal</keyword>
<comment type="subcellular location">
    <subcellularLocation>
        <location evidence="1">Cell outer membrane</location>
    </subcellularLocation>
</comment>
<evidence type="ECO:0000256" key="4">
    <source>
        <dbReference type="ARBA" id="ARBA00023136"/>
    </source>
</evidence>
<dbReference type="CDD" id="cd08977">
    <property type="entry name" value="SusD"/>
    <property type="match status" value="1"/>
</dbReference>
<evidence type="ECO:0000256" key="1">
    <source>
        <dbReference type="ARBA" id="ARBA00004442"/>
    </source>
</evidence>
<dbReference type="PATRIC" id="fig|743722.3.peg.521"/>
<accession>F4C6M5</accession>
<dbReference type="Pfam" id="PF14322">
    <property type="entry name" value="SusD-like_3"/>
    <property type="match status" value="1"/>
</dbReference>
<dbReference type="EMBL" id="CP002584">
    <property type="protein sequence ID" value="ADZ77061.1"/>
    <property type="molecule type" value="Genomic_DNA"/>
</dbReference>
<comment type="similarity">
    <text evidence="2">Belongs to the SusD family.</text>
</comment>
<dbReference type="HOGENOM" id="CLU_015553_1_3_10"/>
<evidence type="ECO:0000259" key="6">
    <source>
        <dbReference type="Pfam" id="PF07980"/>
    </source>
</evidence>
<name>F4C6M5_SPHS2</name>
<organism evidence="8">
    <name type="scientific">Sphingobacterium sp. (strain 21)</name>
    <dbReference type="NCBI Taxonomy" id="743722"/>
    <lineage>
        <taxon>Bacteria</taxon>
        <taxon>Pseudomonadati</taxon>
        <taxon>Bacteroidota</taxon>
        <taxon>Sphingobacteriia</taxon>
        <taxon>Sphingobacteriales</taxon>
        <taxon>Sphingobacteriaceae</taxon>
        <taxon>Sphingobacterium</taxon>
    </lineage>
</organism>